<keyword evidence="2" id="KW-0723">Serine/threonine-protein kinase</keyword>
<dbReference type="InterPro" id="IPR017441">
    <property type="entry name" value="Protein_kinase_ATP_BS"/>
</dbReference>
<keyword evidence="3" id="KW-0808">Transferase</keyword>
<dbReference type="GO" id="GO:0050684">
    <property type="term" value="P:regulation of mRNA processing"/>
    <property type="evidence" value="ECO:0007669"/>
    <property type="project" value="TreeGrafter"/>
</dbReference>
<keyword evidence="4 9" id="KW-0547">Nucleotide-binding</keyword>
<evidence type="ECO:0000256" key="9">
    <source>
        <dbReference type="PROSITE-ProRule" id="PRU10141"/>
    </source>
</evidence>
<evidence type="ECO:0000256" key="2">
    <source>
        <dbReference type="ARBA" id="ARBA00022527"/>
    </source>
</evidence>
<dbReference type="GO" id="GO:0004674">
    <property type="term" value="F:protein serine/threonine kinase activity"/>
    <property type="evidence" value="ECO:0007669"/>
    <property type="project" value="UniProtKB-KW"/>
</dbReference>
<dbReference type="Gene3D" id="3.30.200.20">
    <property type="entry name" value="Phosphorylase Kinase, domain 1"/>
    <property type="match status" value="1"/>
</dbReference>
<dbReference type="PANTHER" id="PTHR47634:SF9">
    <property type="entry name" value="PROTEIN KINASE DOMAIN-CONTAINING PROTEIN-RELATED"/>
    <property type="match status" value="1"/>
</dbReference>
<dbReference type="InterPro" id="IPR011009">
    <property type="entry name" value="Kinase-like_dom_sf"/>
</dbReference>
<comment type="catalytic activity">
    <reaction evidence="7">
        <text>L-threonyl-[protein] + ATP = O-phospho-L-threonyl-[protein] + ADP + H(+)</text>
        <dbReference type="Rhea" id="RHEA:46608"/>
        <dbReference type="Rhea" id="RHEA-COMP:11060"/>
        <dbReference type="Rhea" id="RHEA-COMP:11605"/>
        <dbReference type="ChEBI" id="CHEBI:15378"/>
        <dbReference type="ChEBI" id="CHEBI:30013"/>
        <dbReference type="ChEBI" id="CHEBI:30616"/>
        <dbReference type="ChEBI" id="CHEBI:61977"/>
        <dbReference type="ChEBI" id="CHEBI:456216"/>
        <dbReference type="EC" id="2.7.11.1"/>
    </reaction>
</comment>
<proteinExistence type="predicted"/>
<evidence type="ECO:0000256" key="7">
    <source>
        <dbReference type="ARBA" id="ARBA00047899"/>
    </source>
</evidence>
<dbReference type="GO" id="GO:0000245">
    <property type="term" value="P:spliceosomal complex assembly"/>
    <property type="evidence" value="ECO:0007669"/>
    <property type="project" value="TreeGrafter"/>
</dbReference>
<evidence type="ECO:0000313" key="12">
    <source>
        <dbReference type="Proteomes" id="UP001152646"/>
    </source>
</evidence>
<dbReference type="GO" id="GO:0005524">
    <property type="term" value="F:ATP binding"/>
    <property type="evidence" value="ECO:0007669"/>
    <property type="project" value="UniProtKB-UniRule"/>
</dbReference>
<comment type="catalytic activity">
    <reaction evidence="8">
        <text>L-seryl-[protein] + ATP = O-phospho-L-seryl-[protein] + ADP + H(+)</text>
        <dbReference type="Rhea" id="RHEA:17989"/>
        <dbReference type="Rhea" id="RHEA-COMP:9863"/>
        <dbReference type="Rhea" id="RHEA-COMP:11604"/>
        <dbReference type="ChEBI" id="CHEBI:15378"/>
        <dbReference type="ChEBI" id="CHEBI:29999"/>
        <dbReference type="ChEBI" id="CHEBI:30616"/>
        <dbReference type="ChEBI" id="CHEBI:83421"/>
        <dbReference type="ChEBI" id="CHEBI:456216"/>
        <dbReference type="EC" id="2.7.11.1"/>
    </reaction>
</comment>
<accession>A0A9W4IJN0</accession>
<gene>
    <name evidence="11" type="ORF">PSALAMII_LOCUS2377</name>
</gene>
<dbReference type="SUPFAM" id="SSF56112">
    <property type="entry name" value="Protein kinase-like (PK-like)"/>
    <property type="match status" value="1"/>
</dbReference>
<dbReference type="Gene3D" id="1.10.510.10">
    <property type="entry name" value="Transferase(Phosphotransferase) domain 1"/>
    <property type="match status" value="1"/>
</dbReference>
<evidence type="ECO:0000256" key="4">
    <source>
        <dbReference type="ARBA" id="ARBA00022741"/>
    </source>
</evidence>
<organism evidence="11 12">
    <name type="scientific">Penicillium salamii</name>
    <dbReference type="NCBI Taxonomy" id="1612424"/>
    <lineage>
        <taxon>Eukaryota</taxon>
        <taxon>Fungi</taxon>
        <taxon>Dikarya</taxon>
        <taxon>Ascomycota</taxon>
        <taxon>Pezizomycotina</taxon>
        <taxon>Eurotiomycetes</taxon>
        <taxon>Eurotiomycetidae</taxon>
        <taxon>Eurotiales</taxon>
        <taxon>Aspergillaceae</taxon>
        <taxon>Penicillium</taxon>
    </lineage>
</organism>
<protein>
    <recommendedName>
        <fullName evidence="1">non-specific serine/threonine protein kinase</fullName>
        <ecNumber evidence="1">2.7.11.1</ecNumber>
    </recommendedName>
</protein>
<dbReference type="Pfam" id="PF00069">
    <property type="entry name" value="Pkinase"/>
    <property type="match status" value="1"/>
</dbReference>
<keyword evidence="5" id="KW-0418">Kinase</keyword>
<feature type="binding site" evidence="9">
    <location>
        <position position="97"/>
    </location>
    <ligand>
        <name>ATP</name>
        <dbReference type="ChEBI" id="CHEBI:30616"/>
    </ligand>
</feature>
<evidence type="ECO:0000256" key="8">
    <source>
        <dbReference type="ARBA" id="ARBA00048679"/>
    </source>
</evidence>
<dbReference type="OrthoDB" id="5979581at2759"/>
<dbReference type="SMART" id="SM00220">
    <property type="entry name" value="S_TKc"/>
    <property type="match status" value="1"/>
</dbReference>
<dbReference type="AlphaFoldDB" id="A0A9W4IJN0"/>
<evidence type="ECO:0000313" key="11">
    <source>
        <dbReference type="EMBL" id="CAG8320249.1"/>
    </source>
</evidence>
<name>A0A9W4IJN0_9EURO</name>
<sequence>MASFRVSHASRRSLSSLHKKPLHLPSPVAAFPSQSLLDEEKCPRYSPKSWYPAKPGEILAEKYQLMTKIGWGSGSTVWLARDMDRLRWQSEEAVALKIFNARDSDSAKFELEELIARQNPSHQGYGSVRTCLGHFEFNHGEQKHACQIYQPLRETMDIFTKRFPDCKLPLPIAKAYILLLLLGIDYLHAECRIVHTVQNADLQLSLSDLKLTNILMTFENEKVLPRFMQDYVLNNPMEYKIDPKTNRTIYRSIDSLGDLEVDDIANMLPKIADFDAAMLTEPNPDPQDKSQPKAVYTYPIQSDYYRAPEVVCGYGWDTTADIWNFGVLMWNIIEGTELFTQVQDAEHRYDPKSHIGEMVGFLGSPPKPILKRMDALAHASFVDDGPVSVENGPLYSTPRELYGGPYLDEEGNFLYEDLIPKRKLEDTVPSLKGEEKELFLSFAREMLTWDPSARKTAAELAQHPFLNFGGYVVKNLV</sequence>
<dbReference type="PROSITE" id="PS00107">
    <property type="entry name" value="PROTEIN_KINASE_ATP"/>
    <property type="match status" value="1"/>
</dbReference>
<reference evidence="11" key="1">
    <citation type="submission" date="2021-07" db="EMBL/GenBank/DDBJ databases">
        <authorList>
            <person name="Branca A.L. A."/>
        </authorList>
    </citation>
    <scope>NUCLEOTIDE SEQUENCE</scope>
</reference>
<dbReference type="PROSITE" id="PS50011">
    <property type="entry name" value="PROTEIN_KINASE_DOM"/>
    <property type="match status" value="1"/>
</dbReference>
<dbReference type="PANTHER" id="PTHR47634">
    <property type="entry name" value="PROTEIN KINASE DOMAIN-CONTAINING PROTEIN-RELATED"/>
    <property type="match status" value="1"/>
</dbReference>
<evidence type="ECO:0000256" key="1">
    <source>
        <dbReference type="ARBA" id="ARBA00012513"/>
    </source>
</evidence>
<dbReference type="EMBL" id="CAJVPA010000099">
    <property type="protein sequence ID" value="CAG8320249.1"/>
    <property type="molecule type" value="Genomic_DNA"/>
</dbReference>
<comment type="caution">
    <text evidence="11">The sequence shown here is derived from an EMBL/GenBank/DDBJ whole genome shotgun (WGS) entry which is preliminary data.</text>
</comment>
<dbReference type="Proteomes" id="UP001152646">
    <property type="component" value="Unassembled WGS sequence"/>
</dbReference>
<feature type="domain" description="Protein kinase" evidence="10">
    <location>
        <begin position="63"/>
        <end position="466"/>
    </location>
</feature>
<keyword evidence="6 9" id="KW-0067">ATP-binding</keyword>
<evidence type="ECO:0000256" key="3">
    <source>
        <dbReference type="ARBA" id="ARBA00022679"/>
    </source>
</evidence>
<evidence type="ECO:0000256" key="6">
    <source>
        <dbReference type="ARBA" id="ARBA00022840"/>
    </source>
</evidence>
<dbReference type="InterPro" id="IPR000719">
    <property type="entry name" value="Prot_kinase_dom"/>
</dbReference>
<evidence type="ECO:0000256" key="5">
    <source>
        <dbReference type="ARBA" id="ARBA00022777"/>
    </source>
</evidence>
<dbReference type="EC" id="2.7.11.1" evidence="1"/>
<dbReference type="InterPro" id="IPR051334">
    <property type="entry name" value="SRPK"/>
</dbReference>
<evidence type="ECO:0000259" key="10">
    <source>
        <dbReference type="PROSITE" id="PS50011"/>
    </source>
</evidence>